<evidence type="ECO:0000313" key="1">
    <source>
        <dbReference type="EMBL" id="MBW60879.1"/>
    </source>
</evidence>
<reference evidence="1" key="1">
    <citation type="submission" date="2018-01" db="EMBL/GenBank/DDBJ databases">
        <title>An insight into the sialome of Amazonian anophelines.</title>
        <authorList>
            <person name="Ribeiro J.M."/>
            <person name="Scarpassa V."/>
            <person name="Calvo E."/>
        </authorList>
    </citation>
    <scope>NUCLEOTIDE SEQUENCE</scope>
    <source>
        <tissue evidence="1">Salivary glands</tissue>
    </source>
</reference>
<organism evidence="1">
    <name type="scientific">Anopheles marajoara</name>
    <dbReference type="NCBI Taxonomy" id="58244"/>
    <lineage>
        <taxon>Eukaryota</taxon>
        <taxon>Metazoa</taxon>
        <taxon>Ecdysozoa</taxon>
        <taxon>Arthropoda</taxon>
        <taxon>Hexapoda</taxon>
        <taxon>Insecta</taxon>
        <taxon>Pterygota</taxon>
        <taxon>Neoptera</taxon>
        <taxon>Endopterygota</taxon>
        <taxon>Diptera</taxon>
        <taxon>Nematocera</taxon>
        <taxon>Culicoidea</taxon>
        <taxon>Culicidae</taxon>
        <taxon>Anophelinae</taxon>
        <taxon>Anopheles</taxon>
    </lineage>
</organism>
<protein>
    <submittedName>
        <fullName evidence="1">Putative secreted protein</fullName>
    </submittedName>
</protein>
<accession>A0A2M4C6J4</accession>
<sequence>MVSTVLLRYLMQLHIGVTIRVRDRNLRQLIVGHRATPGLASLFRGHLIVTVHGGCPRSYRRLSVVSCATGSLSSHRSRSSTIWRRRSPLAFRLVYPRLSRFFTVQSKSRSKRMDSIWHDRFLHSFSLFEIPGPRNRDRTLCFFFPNVAG</sequence>
<proteinExistence type="predicted"/>
<dbReference type="AlphaFoldDB" id="A0A2M4C6J4"/>
<name>A0A2M4C6J4_9DIPT</name>
<dbReference type="EMBL" id="GGFJ01011738">
    <property type="protein sequence ID" value="MBW60879.1"/>
    <property type="molecule type" value="Transcribed_RNA"/>
</dbReference>